<sequence length="207" mass="23555">MSMYSRSLNANDQASIPPIIRLLGEFDRYSRNSDRSSEETDHPSRNSDRTSRHINSFTPKFDLKEVPDAFELYGELPGVDQKDVDIEFIDASTLTIKGRVERKFSESCRENAQIGNENTSKAPRKATVEDEVTTQENTVSVTKSKPTTNNPAEKFWVMERSIGEFSRSFVFPVRIEQDTVRASMKNGILSVFVPKARKQEGRKITIQ</sequence>
<evidence type="ECO:0000256" key="4">
    <source>
        <dbReference type="SAM" id="MobiDB-lite"/>
    </source>
</evidence>
<accession>A0A383US01</accession>
<name>A0A383US01_BLUHO</name>
<comment type="similarity">
    <text evidence="2 3">Belongs to the small heat shock protein (HSP20) family.</text>
</comment>
<dbReference type="EMBL" id="UNSH01000046">
    <property type="protein sequence ID" value="SZF03124.1"/>
    <property type="molecule type" value="Genomic_DNA"/>
</dbReference>
<evidence type="ECO:0000256" key="3">
    <source>
        <dbReference type="RuleBase" id="RU003616"/>
    </source>
</evidence>
<feature type="compositionally biased region" description="Basic and acidic residues" evidence="4">
    <location>
        <begin position="30"/>
        <end position="51"/>
    </location>
</feature>
<feature type="region of interest" description="Disordered" evidence="4">
    <location>
        <begin position="30"/>
        <end position="56"/>
    </location>
</feature>
<dbReference type="InterPro" id="IPR031107">
    <property type="entry name" value="Small_HSP"/>
</dbReference>
<evidence type="ECO:0000256" key="1">
    <source>
        <dbReference type="ARBA" id="ARBA00023016"/>
    </source>
</evidence>
<evidence type="ECO:0000256" key="2">
    <source>
        <dbReference type="PROSITE-ProRule" id="PRU00285"/>
    </source>
</evidence>
<evidence type="ECO:0000313" key="7">
    <source>
        <dbReference type="Proteomes" id="UP000275772"/>
    </source>
</evidence>
<feature type="domain" description="SHSP" evidence="5">
    <location>
        <begin position="52"/>
        <end position="207"/>
    </location>
</feature>
<dbReference type="VEuPathDB" id="FungiDB:BLGHR1_13913"/>
<dbReference type="InterPro" id="IPR008978">
    <property type="entry name" value="HSP20-like_chaperone"/>
</dbReference>
<organism evidence="6 7">
    <name type="scientific">Blumeria hordei</name>
    <name type="common">Barley powdery mildew</name>
    <name type="synonym">Blumeria graminis f. sp. hordei</name>
    <dbReference type="NCBI Taxonomy" id="2867405"/>
    <lineage>
        <taxon>Eukaryota</taxon>
        <taxon>Fungi</taxon>
        <taxon>Dikarya</taxon>
        <taxon>Ascomycota</taxon>
        <taxon>Pezizomycotina</taxon>
        <taxon>Leotiomycetes</taxon>
        <taxon>Erysiphales</taxon>
        <taxon>Erysiphaceae</taxon>
        <taxon>Blumeria</taxon>
    </lineage>
</organism>
<reference evidence="6 7" key="1">
    <citation type="submission" date="2017-11" db="EMBL/GenBank/DDBJ databases">
        <authorList>
            <person name="Kracher B."/>
        </authorList>
    </citation>
    <scope>NUCLEOTIDE SEQUENCE [LARGE SCALE GENOMIC DNA]</scope>
    <source>
        <strain evidence="6 7">RACE1</strain>
    </source>
</reference>
<dbReference type="CDD" id="cd06464">
    <property type="entry name" value="ACD_sHsps-like"/>
    <property type="match status" value="1"/>
</dbReference>
<keyword evidence="1" id="KW-0346">Stress response</keyword>
<dbReference type="InterPro" id="IPR002068">
    <property type="entry name" value="A-crystallin/Hsp20_dom"/>
</dbReference>
<proteinExistence type="inferred from homology"/>
<protein>
    <recommendedName>
        <fullName evidence="5">SHSP domain-containing protein</fullName>
    </recommendedName>
</protein>
<dbReference type="AlphaFoldDB" id="A0A383US01"/>
<dbReference type="Proteomes" id="UP000275772">
    <property type="component" value="Unassembled WGS sequence"/>
</dbReference>
<dbReference type="Pfam" id="PF00011">
    <property type="entry name" value="HSP20"/>
    <property type="match status" value="1"/>
</dbReference>
<dbReference type="PROSITE" id="PS01031">
    <property type="entry name" value="SHSP"/>
    <property type="match status" value="1"/>
</dbReference>
<dbReference type="SUPFAM" id="SSF49764">
    <property type="entry name" value="HSP20-like chaperones"/>
    <property type="match status" value="1"/>
</dbReference>
<dbReference type="PANTHER" id="PTHR11527">
    <property type="entry name" value="HEAT-SHOCK PROTEIN 20 FAMILY MEMBER"/>
    <property type="match status" value="1"/>
</dbReference>
<gene>
    <name evidence="6" type="ORF">BLGHR1_13913</name>
</gene>
<evidence type="ECO:0000259" key="5">
    <source>
        <dbReference type="PROSITE" id="PS01031"/>
    </source>
</evidence>
<dbReference type="Gene3D" id="2.60.40.790">
    <property type="match status" value="1"/>
</dbReference>
<evidence type="ECO:0000313" key="6">
    <source>
        <dbReference type="EMBL" id="SZF03124.1"/>
    </source>
</evidence>